<comment type="caution">
    <text evidence="1">The sequence shown here is derived from an EMBL/GenBank/DDBJ whole genome shotgun (WGS) entry which is preliminary data.</text>
</comment>
<proteinExistence type="predicted"/>
<organism evidence="1 2">
    <name type="scientific">Eumeta variegata</name>
    <name type="common">Bagworm moth</name>
    <name type="synonym">Eumeta japonica</name>
    <dbReference type="NCBI Taxonomy" id="151549"/>
    <lineage>
        <taxon>Eukaryota</taxon>
        <taxon>Metazoa</taxon>
        <taxon>Ecdysozoa</taxon>
        <taxon>Arthropoda</taxon>
        <taxon>Hexapoda</taxon>
        <taxon>Insecta</taxon>
        <taxon>Pterygota</taxon>
        <taxon>Neoptera</taxon>
        <taxon>Endopterygota</taxon>
        <taxon>Lepidoptera</taxon>
        <taxon>Glossata</taxon>
        <taxon>Ditrysia</taxon>
        <taxon>Tineoidea</taxon>
        <taxon>Psychidae</taxon>
        <taxon>Oiketicinae</taxon>
        <taxon>Eumeta</taxon>
    </lineage>
</organism>
<dbReference type="AlphaFoldDB" id="A0A4C1V6R1"/>
<gene>
    <name evidence="1" type="ORF">EVAR_17040_1</name>
</gene>
<sequence length="125" mass="14392">MHRSCCQLLISSPGHPEQKLASAVMMYFKNWIDKNDRHLLVCNLARISMPEKQWKVGDLNVNKELYVSERDELQELHNKQNLAKAKIASSQRYRIDSAFISLRLDCRELPLAIFTAHLLGITVSV</sequence>
<name>A0A4C1V6R1_EUMVA</name>
<dbReference type="OrthoDB" id="7515391at2759"/>
<protein>
    <submittedName>
        <fullName evidence="1">Uncharacterized protein</fullName>
    </submittedName>
</protein>
<evidence type="ECO:0000313" key="2">
    <source>
        <dbReference type="Proteomes" id="UP000299102"/>
    </source>
</evidence>
<dbReference type="EMBL" id="BGZK01000278">
    <property type="protein sequence ID" value="GBP33714.1"/>
    <property type="molecule type" value="Genomic_DNA"/>
</dbReference>
<evidence type="ECO:0000313" key="1">
    <source>
        <dbReference type="EMBL" id="GBP33714.1"/>
    </source>
</evidence>
<accession>A0A4C1V6R1</accession>
<reference evidence="1 2" key="1">
    <citation type="journal article" date="2019" name="Commun. Biol.">
        <title>The bagworm genome reveals a unique fibroin gene that provides high tensile strength.</title>
        <authorList>
            <person name="Kono N."/>
            <person name="Nakamura H."/>
            <person name="Ohtoshi R."/>
            <person name="Tomita M."/>
            <person name="Numata K."/>
            <person name="Arakawa K."/>
        </authorList>
    </citation>
    <scope>NUCLEOTIDE SEQUENCE [LARGE SCALE GENOMIC DNA]</scope>
</reference>
<dbReference type="Proteomes" id="UP000299102">
    <property type="component" value="Unassembled WGS sequence"/>
</dbReference>
<keyword evidence="2" id="KW-1185">Reference proteome</keyword>